<gene>
    <name evidence="1" type="ORF">CMV_023444</name>
</gene>
<reference evidence="1" key="1">
    <citation type="submission" date="2020-03" db="EMBL/GenBank/DDBJ databases">
        <title>Castanea mollissima Vanexum genome sequencing.</title>
        <authorList>
            <person name="Staton M."/>
        </authorList>
    </citation>
    <scope>NUCLEOTIDE SEQUENCE</scope>
    <source>
        <tissue evidence="1">Leaf</tissue>
    </source>
</reference>
<comment type="caution">
    <text evidence="1">The sequence shown here is derived from an EMBL/GenBank/DDBJ whole genome shotgun (WGS) entry which is preliminary data.</text>
</comment>
<dbReference type="EMBL" id="JRKL02005242">
    <property type="protein sequence ID" value="KAF3950852.1"/>
    <property type="molecule type" value="Genomic_DNA"/>
</dbReference>
<name>A0A8J4QLB1_9ROSI</name>
<organism evidence="1 2">
    <name type="scientific">Castanea mollissima</name>
    <name type="common">Chinese chestnut</name>
    <dbReference type="NCBI Taxonomy" id="60419"/>
    <lineage>
        <taxon>Eukaryota</taxon>
        <taxon>Viridiplantae</taxon>
        <taxon>Streptophyta</taxon>
        <taxon>Embryophyta</taxon>
        <taxon>Tracheophyta</taxon>
        <taxon>Spermatophyta</taxon>
        <taxon>Magnoliopsida</taxon>
        <taxon>eudicotyledons</taxon>
        <taxon>Gunneridae</taxon>
        <taxon>Pentapetalae</taxon>
        <taxon>rosids</taxon>
        <taxon>fabids</taxon>
        <taxon>Fagales</taxon>
        <taxon>Fagaceae</taxon>
        <taxon>Castanea</taxon>
    </lineage>
</organism>
<keyword evidence="2" id="KW-1185">Reference proteome</keyword>
<sequence length="94" mass="10505">MQENSTTLPSPISLAGWFSFKTLANHTLVCKRRFISEVSFTASELSFHCFCYSPSAHSADSDAVHGVLLNILFNMPNFSRYALSFLSGILRKQL</sequence>
<proteinExistence type="predicted"/>
<dbReference type="Proteomes" id="UP000737018">
    <property type="component" value="Unassembled WGS sequence"/>
</dbReference>
<evidence type="ECO:0000313" key="1">
    <source>
        <dbReference type="EMBL" id="KAF3950852.1"/>
    </source>
</evidence>
<protein>
    <submittedName>
        <fullName evidence="1">Uncharacterized protein</fullName>
    </submittedName>
</protein>
<dbReference type="AlphaFoldDB" id="A0A8J4QLB1"/>
<accession>A0A8J4QLB1</accession>
<evidence type="ECO:0000313" key="2">
    <source>
        <dbReference type="Proteomes" id="UP000737018"/>
    </source>
</evidence>